<evidence type="ECO:0000259" key="1">
    <source>
        <dbReference type="PROSITE" id="PS50196"/>
    </source>
</evidence>
<dbReference type="PANTHER" id="PTHR23138">
    <property type="entry name" value="RAN BINDING PROTEIN"/>
    <property type="match status" value="1"/>
</dbReference>
<dbReference type="SUPFAM" id="SSF50729">
    <property type="entry name" value="PH domain-like"/>
    <property type="match status" value="1"/>
</dbReference>
<dbReference type="Proteomes" id="UP000887578">
    <property type="component" value="Unplaced"/>
</dbReference>
<dbReference type="InterPro" id="IPR045255">
    <property type="entry name" value="RanBP1-like"/>
</dbReference>
<dbReference type="PROSITE" id="PS50196">
    <property type="entry name" value="RANBD1"/>
    <property type="match status" value="1"/>
</dbReference>
<dbReference type="CDD" id="cd00835">
    <property type="entry name" value="RanBD_family"/>
    <property type="match status" value="1"/>
</dbReference>
<dbReference type="InterPro" id="IPR011993">
    <property type="entry name" value="PH-like_dom_sf"/>
</dbReference>
<keyword evidence="2" id="KW-1185">Reference proteome</keyword>
<dbReference type="AlphaFoldDB" id="A0A914QMI4"/>
<evidence type="ECO:0000313" key="2">
    <source>
        <dbReference type="Proteomes" id="UP000887578"/>
    </source>
</evidence>
<dbReference type="GO" id="GO:0005643">
    <property type="term" value="C:nuclear pore"/>
    <property type="evidence" value="ECO:0007669"/>
    <property type="project" value="TreeGrafter"/>
</dbReference>
<reference evidence="3" key="1">
    <citation type="submission" date="2022-11" db="UniProtKB">
        <authorList>
            <consortium name="WormBaseParasite"/>
        </authorList>
    </citation>
    <scope>IDENTIFICATION</scope>
</reference>
<dbReference type="WBParaSite" id="PDA_v2.g4821.t1">
    <property type="protein sequence ID" value="PDA_v2.g4821.t1"/>
    <property type="gene ID" value="PDA_v2.g4821"/>
</dbReference>
<dbReference type="InterPro" id="IPR000156">
    <property type="entry name" value="Ran_bind_dom"/>
</dbReference>
<sequence>MNFPVASLLDSTKLEKPLRELFKETFPELFVFFRKPNIPEVIPVIEPSMIEKAAQNISVISIVDPTEAAETTTQEQIPEQSKPNKKIEAPVVISNYDNDNIPKINEAGEEHEKILFKNRCKLYILNSDTKETKERGVGDIKVLFNPENKSYRVVMRREQVQTICANFHITKGMNIADKTGTKGSFNCVDFSEDSQEGTPTVFFIRFLNEKVYEEFKKLFNDIAEGNREYPTTAEPCKEIFHF</sequence>
<dbReference type="Pfam" id="PF00638">
    <property type="entry name" value="Ran_BP1"/>
    <property type="match status" value="1"/>
</dbReference>
<dbReference type="PANTHER" id="PTHR23138:SF179">
    <property type="entry name" value="NUCLEAR PORE COMPLEX PROTEIN"/>
    <property type="match status" value="1"/>
</dbReference>
<proteinExistence type="predicted"/>
<feature type="domain" description="RanBD1" evidence="1">
    <location>
        <begin position="106"/>
        <end position="228"/>
    </location>
</feature>
<protein>
    <submittedName>
        <fullName evidence="3">RanBD1 domain-containing protein</fullName>
    </submittedName>
</protein>
<accession>A0A914QMI4</accession>
<dbReference type="SMART" id="SM00160">
    <property type="entry name" value="RanBD"/>
    <property type="match status" value="1"/>
</dbReference>
<dbReference type="GO" id="GO:0005096">
    <property type="term" value="F:GTPase activator activity"/>
    <property type="evidence" value="ECO:0007669"/>
    <property type="project" value="TreeGrafter"/>
</dbReference>
<organism evidence="2 3">
    <name type="scientific">Panagrolaimus davidi</name>
    <dbReference type="NCBI Taxonomy" id="227884"/>
    <lineage>
        <taxon>Eukaryota</taxon>
        <taxon>Metazoa</taxon>
        <taxon>Ecdysozoa</taxon>
        <taxon>Nematoda</taxon>
        <taxon>Chromadorea</taxon>
        <taxon>Rhabditida</taxon>
        <taxon>Tylenchina</taxon>
        <taxon>Panagrolaimomorpha</taxon>
        <taxon>Panagrolaimoidea</taxon>
        <taxon>Panagrolaimidae</taxon>
        <taxon>Panagrolaimus</taxon>
    </lineage>
</organism>
<dbReference type="GO" id="GO:0005737">
    <property type="term" value="C:cytoplasm"/>
    <property type="evidence" value="ECO:0007669"/>
    <property type="project" value="TreeGrafter"/>
</dbReference>
<dbReference type="Gene3D" id="2.30.29.30">
    <property type="entry name" value="Pleckstrin-homology domain (PH domain)/Phosphotyrosine-binding domain (PTB)"/>
    <property type="match status" value="1"/>
</dbReference>
<name>A0A914QMI4_9BILA</name>
<evidence type="ECO:0000313" key="3">
    <source>
        <dbReference type="WBParaSite" id="PDA_v2.g4821.t1"/>
    </source>
</evidence>